<protein>
    <submittedName>
        <fullName evidence="4">Class II aldolase/adducin family protein</fullName>
    </submittedName>
</protein>
<dbReference type="RefSeq" id="WP_267991112.1">
    <property type="nucleotide sequence ID" value="NZ_JAPJZI010000001.1"/>
</dbReference>
<evidence type="ECO:0000313" key="5">
    <source>
        <dbReference type="Proteomes" id="UP001151234"/>
    </source>
</evidence>
<evidence type="ECO:0000259" key="3">
    <source>
        <dbReference type="SMART" id="SM01007"/>
    </source>
</evidence>
<dbReference type="GO" id="GO:0046872">
    <property type="term" value="F:metal ion binding"/>
    <property type="evidence" value="ECO:0007669"/>
    <property type="project" value="UniProtKB-KW"/>
</dbReference>
<dbReference type="PANTHER" id="PTHR22789">
    <property type="entry name" value="FUCULOSE PHOSPHATE ALDOLASE"/>
    <property type="match status" value="1"/>
</dbReference>
<evidence type="ECO:0000313" key="4">
    <source>
        <dbReference type="EMBL" id="MDA5399691.1"/>
    </source>
</evidence>
<sequence length="213" mass="23045">MIESETAVRRQLSNTYRYLHDHGLTEQASGNISARCNDHILISPGGAGGPDICADAFVRIDLEGQVKCGGTPSSEILMHLAIYRAKSEAMAVVHTHSSACVGLACCRKPIPGFHYLIGSFGGVDIPCADYACFGSRALADNVVDSLENRYACLLANHGAIAWGRSLDQAVLFAHRIEILAEQYLAACQAGEPVLLTLAEFRDYWRTAKTLKYG</sequence>
<dbReference type="SMART" id="SM01007">
    <property type="entry name" value="Aldolase_II"/>
    <property type="match status" value="1"/>
</dbReference>
<dbReference type="GO" id="GO:0019323">
    <property type="term" value="P:pentose catabolic process"/>
    <property type="evidence" value="ECO:0007669"/>
    <property type="project" value="TreeGrafter"/>
</dbReference>
<dbReference type="GO" id="GO:0016832">
    <property type="term" value="F:aldehyde-lyase activity"/>
    <property type="evidence" value="ECO:0007669"/>
    <property type="project" value="TreeGrafter"/>
</dbReference>
<dbReference type="InterPro" id="IPR001303">
    <property type="entry name" value="Aldolase_II/adducin_N"/>
</dbReference>
<dbReference type="SUPFAM" id="SSF53639">
    <property type="entry name" value="AraD/HMP-PK domain-like"/>
    <property type="match status" value="1"/>
</dbReference>
<name>A0A9X3UMP5_9HYPH</name>
<dbReference type="Pfam" id="PF00596">
    <property type="entry name" value="Aldolase_II"/>
    <property type="match status" value="1"/>
</dbReference>
<proteinExistence type="predicted"/>
<gene>
    <name evidence="4" type="ORF">OQ273_14000</name>
</gene>
<dbReference type="EMBL" id="JAPJZI010000001">
    <property type="protein sequence ID" value="MDA5399691.1"/>
    <property type="molecule type" value="Genomic_DNA"/>
</dbReference>
<dbReference type="Gene3D" id="3.40.225.10">
    <property type="entry name" value="Class II aldolase/adducin N-terminal domain"/>
    <property type="match status" value="1"/>
</dbReference>
<evidence type="ECO:0000256" key="2">
    <source>
        <dbReference type="ARBA" id="ARBA00023239"/>
    </source>
</evidence>
<organism evidence="4 5">
    <name type="scientific">Hoeflea prorocentri</name>
    <dbReference type="NCBI Taxonomy" id="1922333"/>
    <lineage>
        <taxon>Bacteria</taxon>
        <taxon>Pseudomonadati</taxon>
        <taxon>Pseudomonadota</taxon>
        <taxon>Alphaproteobacteria</taxon>
        <taxon>Hyphomicrobiales</taxon>
        <taxon>Rhizobiaceae</taxon>
        <taxon>Hoeflea</taxon>
    </lineage>
</organism>
<evidence type="ECO:0000256" key="1">
    <source>
        <dbReference type="ARBA" id="ARBA00022723"/>
    </source>
</evidence>
<dbReference type="Proteomes" id="UP001151234">
    <property type="component" value="Unassembled WGS sequence"/>
</dbReference>
<comment type="caution">
    <text evidence="4">The sequence shown here is derived from an EMBL/GenBank/DDBJ whole genome shotgun (WGS) entry which is preliminary data.</text>
</comment>
<dbReference type="InterPro" id="IPR050197">
    <property type="entry name" value="Aldolase_class_II_sugar_metab"/>
</dbReference>
<dbReference type="PANTHER" id="PTHR22789:SF0">
    <property type="entry name" value="3-OXO-TETRONATE 4-PHOSPHATE DECARBOXYLASE-RELATED"/>
    <property type="match status" value="1"/>
</dbReference>
<dbReference type="AlphaFoldDB" id="A0A9X3UMP5"/>
<accession>A0A9X3UMP5</accession>
<reference evidence="4" key="1">
    <citation type="submission" date="2022-11" db="EMBL/GenBank/DDBJ databases">
        <title>Draft genome sequence of Hoeflea poritis E7-10 and Hoeflea prorocentri PM5-8, separated from scleractinian coral Porites lutea and marine dinoflagellate.</title>
        <authorList>
            <person name="Zhang G."/>
            <person name="Wei Q."/>
            <person name="Cai L."/>
        </authorList>
    </citation>
    <scope>NUCLEOTIDE SEQUENCE</scope>
    <source>
        <strain evidence="4">PM5-8</strain>
    </source>
</reference>
<dbReference type="InterPro" id="IPR036409">
    <property type="entry name" value="Aldolase_II/adducin_N_sf"/>
</dbReference>
<dbReference type="GO" id="GO:0005829">
    <property type="term" value="C:cytosol"/>
    <property type="evidence" value="ECO:0007669"/>
    <property type="project" value="TreeGrafter"/>
</dbReference>
<keyword evidence="1" id="KW-0479">Metal-binding</keyword>
<keyword evidence="5" id="KW-1185">Reference proteome</keyword>
<feature type="domain" description="Class II aldolase/adducin N-terminal" evidence="3">
    <location>
        <begin position="10"/>
        <end position="184"/>
    </location>
</feature>
<keyword evidence="2" id="KW-0456">Lyase</keyword>